<evidence type="ECO:0000313" key="3">
    <source>
        <dbReference type="Proteomes" id="UP000193560"/>
    </source>
</evidence>
<keyword evidence="1" id="KW-0472">Membrane</keyword>
<accession>A0A1X2IAW6</accession>
<organism evidence="2 3">
    <name type="scientific">Absidia repens</name>
    <dbReference type="NCBI Taxonomy" id="90262"/>
    <lineage>
        <taxon>Eukaryota</taxon>
        <taxon>Fungi</taxon>
        <taxon>Fungi incertae sedis</taxon>
        <taxon>Mucoromycota</taxon>
        <taxon>Mucoromycotina</taxon>
        <taxon>Mucoromycetes</taxon>
        <taxon>Mucorales</taxon>
        <taxon>Cunninghamellaceae</taxon>
        <taxon>Absidia</taxon>
    </lineage>
</organism>
<dbReference type="Proteomes" id="UP000193560">
    <property type="component" value="Unassembled WGS sequence"/>
</dbReference>
<gene>
    <name evidence="2" type="ORF">BCR42DRAFT_453505</name>
</gene>
<keyword evidence="3" id="KW-1185">Reference proteome</keyword>
<comment type="caution">
    <text evidence="2">The sequence shown here is derived from an EMBL/GenBank/DDBJ whole genome shotgun (WGS) entry which is preliminary data.</text>
</comment>
<proteinExistence type="predicted"/>
<name>A0A1X2IAW6_9FUNG</name>
<evidence type="ECO:0000256" key="1">
    <source>
        <dbReference type="SAM" id="Phobius"/>
    </source>
</evidence>
<sequence>LDFFRRLFGGHDVGCKTVPDFGSLPFLNTSAHFYLSSFLAFFFLFLFLFLF</sequence>
<feature type="non-terminal residue" evidence="2">
    <location>
        <position position="51"/>
    </location>
</feature>
<feature type="non-terminal residue" evidence="2">
    <location>
        <position position="1"/>
    </location>
</feature>
<dbReference type="EMBL" id="MCGE01000018">
    <property type="protein sequence ID" value="ORZ12817.1"/>
    <property type="molecule type" value="Genomic_DNA"/>
</dbReference>
<keyword evidence="1" id="KW-0812">Transmembrane</keyword>
<protein>
    <submittedName>
        <fullName evidence="2">Uncharacterized protein</fullName>
    </submittedName>
</protein>
<evidence type="ECO:0000313" key="2">
    <source>
        <dbReference type="EMBL" id="ORZ12817.1"/>
    </source>
</evidence>
<feature type="transmembrane region" description="Helical" evidence="1">
    <location>
        <begin position="31"/>
        <end position="50"/>
    </location>
</feature>
<reference evidence="2 3" key="1">
    <citation type="submission" date="2016-07" db="EMBL/GenBank/DDBJ databases">
        <title>Pervasive Adenine N6-methylation of Active Genes in Fungi.</title>
        <authorList>
            <consortium name="DOE Joint Genome Institute"/>
            <person name="Mondo S.J."/>
            <person name="Dannebaum R.O."/>
            <person name="Kuo R.C."/>
            <person name="Labutti K."/>
            <person name="Haridas S."/>
            <person name="Kuo A."/>
            <person name="Salamov A."/>
            <person name="Ahrendt S.R."/>
            <person name="Lipzen A."/>
            <person name="Sullivan W."/>
            <person name="Andreopoulos W.B."/>
            <person name="Clum A."/>
            <person name="Lindquist E."/>
            <person name="Daum C."/>
            <person name="Ramamoorthy G.K."/>
            <person name="Gryganskyi A."/>
            <person name="Culley D."/>
            <person name="Magnuson J.K."/>
            <person name="James T.Y."/>
            <person name="O'Malley M.A."/>
            <person name="Stajich J.E."/>
            <person name="Spatafora J.W."/>
            <person name="Visel A."/>
            <person name="Grigoriev I.V."/>
        </authorList>
    </citation>
    <scope>NUCLEOTIDE SEQUENCE [LARGE SCALE GENOMIC DNA]</scope>
    <source>
        <strain evidence="2 3">NRRL 1336</strain>
    </source>
</reference>
<keyword evidence="1" id="KW-1133">Transmembrane helix</keyword>
<dbReference type="AlphaFoldDB" id="A0A1X2IAW6"/>